<dbReference type="PANTHER" id="PTHR46111">
    <property type="entry name" value="RIBOSOMAL RNA SMALL SUBUNIT METHYLTRANSFERASE I"/>
    <property type="match status" value="1"/>
</dbReference>
<evidence type="ECO:0000256" key="4">
    <source>
        <dbReference type="ARBA" id="ARBA00022679"/>
    </source>
</evidence>
<name>A0ABT5U9B2_9GAMM</name>
<dbReference type="Gene3D" id="3.40.1010.10">
    <property type="entry name" value="Cobalt-precorrin-4 Transmethylase, Domain 1"/>
    <property type="match status" value="1"/>
</dbReference>
<dbReference type="CDD" id="cd11648">
    <property type="entry name" value="RsmI"/>
    <property type="match status" value="1"/>
</dbReference>
<feature type="domain" description="RsmI HTH" evidence="8">
    <location>
        <begin position="243"/>
        <end position="288"/>
    </location>
</feature>
<evidence type="ECO:0000259" key="8">
    <source>
        <dbReference type="Pfam" id="PF23016"/>
    </source>
</evidence>
<accession>A0ABT5U9B2</accession>
<evidence type="ECO:0000313" key="10">
    <source>
        <dbReference type="Proteomes" id="UP001528823"/>
    </source>
</evidence>
<dbReference type="GO" id="GO:0008168">
    <property type="term" value="F:methyltransferase activity"/>
    <property type="evidence" value="ECO:0007669"/>
    <property type="project" value="UniProtKB-KW"/>
</dbReference>
<comment type="function">
    <text evidence="6">Catalyzes the 2'-O-methylation of the ribose of cytidine 1402 (C1402) in 16S rRNA.</text>
</comment>
<evidence type="ECO:0000256" key="2">
    <source>
        <dbReference type="ARBA" id="ARBA00022552"/>
    </source>
</evidence>
<dbReference type="RefSeq" id="WP_274689131.1">
    <property type="nucleotide sequence ID" value="NZ_JAPMOU010000014.1"/>
</dbReference>
<keyword evidence="2 6" id="KW-0698">rRNA processing</keyword>
<evidence type="ECO:0000256" key="5">
    <source>
        <dbReference type="ARBA" id="ARBA00022691"/>
    </source>
</evidence>
<sequence>MSSESVEQRAERQGVLYVVATPIGNMEDMTPRAVKVLQSVDLIAAEDTRHSGQLLKHFVIRTPLVSYHDHNEYARTQQLIDKLQQGQQVALISDAGTPLVSDPGYQLVKAAQDQSIKVVPVPGVSAMIAALSAAGLPSDRFWFEGFLPYKQQARQQRLEELLKYPATVVCYESCHRIVACVEDLVTLIDHHRQITIAREITKTFETIKKGNCTELLAWLKADPNQQRGEFVVLIEGGAKAKSEELPEDVIKVLDILLAELSVKQASQLAAKITGYKKKQLYELALARKQG</sequence>
<dbReference type="InterPro" id="IPR000878">
    <property type="entry name" value="4pyrrol_Mease"/>
</dbReference>
<keyword evidence="10" id="KW-1185">Reference proteome</keyword>
<protein>
    <recommendedName>
        <fullName evidence="6">Ribosomal RNA small subunit methyltransferase I</fullName>
        <ecNumber evidence="6">2.1.1.198</ecNumber>
    </recommendedName>
    <alternativeName>
        <fullName evidence="6">16S rRNA 2'-O-ribose C1402 methyltransferase</fullName>
    </alternativeName>
    <alternativeName>
        <fullName evidence="6">rRNA (cytidine-2'-O-)-methyltransferase RsmI</fullName>
    </alternativeName>
</protein>
<dbReference type="SUPFAM" id="SSF53790">
    <property type="entry name" value="Tetrapyrrole methylase"/>
    <property type="match status" value="1"/>
</dbReference>
<comment type="caution">
    <text evidence="9">The sequence shown here is derived from an EMBL/GenBank/DDBJ whole genome shotgun (WGS) entry which is preliminary data.</text>
</comment>
<dbReference type="InterPro" id="IPR008189">
    <property type="entry name" value="rRNA_ssu_MeTfrase_I"/>
</dbReference>
<dbReference type="InterPro" id="IPR014777">
    <property type="entry name" value="4pyrrole_Mease_sub1"/>
</dbReference>
<dbReference type="Pfam" id="PF23016">
    <property type="entry name" value="RsmI_C"/>
    <property type="match status" value="1"/>
</dbReference>
<evidence type="ECO:0000256" key="1">
    <source>
        <dbReference type="ARBA" id="ARBA00022490"/>
    </source>
</evidence>
<dbReference type="InterPro" id="IPR014776">
    <property type="entry name" value="4pyrrole_Mease_sub2"/>
</dbReference>
<dbReference type="GO" id="GO:0032259">
    <property type="term" value="P:methylation"/>
    <property type="evidence" value="ECO:0007669"/>
    <property type="project" value="UniProtKB-KW"/>
</dbReference>
<keyword evidence="4 6" id="KW-0808">Transferase</keyword>
<gene>
    <name evidence="6 9" type="primary">rsmI</name>
    <name evidence="9" type="ORF">ORQ98_12455</name>
</gene>
<dbReference type="PIRSF" id="PIRSF005917">
    <property type="entry name" value="MTase_YraL"/>
    <property type="match status" value="1"/>
</dbReference>
<dbReference type="InterPro" id="IPR053910">
    <property type="entry name" value="RsmI_HTH"/>
</dbReference>
<evidence type="ECO:0000313" key="9">
    <source>
        <dbReference type="EMBL" id="MDE1462780.1"/>
    </source>
</evidence>
<dbReference type="HAMAP" id="MF_01877">
    <property type="entry name" value="16SrRNA_methyltr_I"/>
    <property type="match status" value="1"/>
</dbReference>
<comment type="similarity">
    <text evidence="6">Belongs to the methyltransferase superfamily. RsmI family.</text>
</comment>
<dbReference type="Gene3D" id="3.30.950.10">
    <property type="entry name" value="Methyltransferase, Cobalt-precorrin-4 Transmethylase, Domain 2"/>
    <property type="match status" value="1"/>
</dbReference>
<keyword evidence="5 6" id="KW-0949">S-adenosyl-L-methionine</keyword>
<dbReference type="InterPro" id="IPR035996">
    <property type="entry name" value="4pyrrol_Methylase_sf"/>
</dbReference>
<proteinExistence type="inferred from homology"/>
<evidence type="ECO:0000259" key="7">
    <source>
        <dbReference type="Pfam" id="PF00590"/>
    </source>
</evidence>
<keyword evidence="3 6" id="KW-0489">Methyltransferase</keyword>
<keyword evidence="1 6" id="KW-0963">Cytoplasm</keyword>
<dbReference type="Proteomes" id="UP001528823">
    <property type="component" value="Unassembled WGS sequence"/>
</dbReference>
<dbReference type="PROSITE" id="PS01296">
    <property type="entry name" value="RSMI"/>
    <property type="match status" value="1"/>
</dbReference>
<evidence type="ECO:0000256" key="3">
    <source>
        <dbReference type="ARBA" id="ARBA00022603"/>
    </source>
</evidence>
<feature type="domain" description="Tetrapyrrole methylase" evidence="7">
    <location>
        <begin position="16"/>
        <end position="215"/>
    </location>
</feature>
<comment type="subcellular location">
    <subcellularLocation>
        <location evidence="6">Cytoplasm</location>
    </subcellularLocation>
</comment>
<dbReference type="InterPro" id="IPR018063">
    <property type="entry name" value="SAM_MeTrfase_RsmI_CS"/>
</dbReference>
<organism evidence="9 10">
    <name type="scientific">Spartinivicinus poritis</name>
    <dbReference type="NCBI Taxonomy" id="2994640"/>
    <lineage>
        <taxon>Bacteria</taxon>
        <taxon>Pseudomonadati</taxon>
        <taxon>Pseudomonadota</taxon>
        <taxon>Gammaproteobacteria</taxon>
        <taxon>Oceanospirillales</taxon>
        <taxon>Zooshikellaceae</taxon>
        <taxon>Spartinivicinus</taxon>
    </lineage>
</organism>
<dbReference type="PANTHER" id="PTHR46111:SF1">
    <property type="entry name" value="RIBOSOMAL RNA SMALL SUBUNIT METHYLTRANSFERASE I"/>
    <property type="match status" value="1"/>
</dbReference>
<dbReference type="NCBIfam" id="TIGR00096">
    <property type="entry name" value="16S rRNA (cytidine(1402)-2'-O)-methyltransferase"/>
    <property type="match status" value="1"/>
</dbReference>
<dbReference type="Pfam" id="PF00590">
    <property type="entry name" value="TP_methylase"/>
    <property type="match status" value="1"/>
</dbReference>
<dbReference type="EC" id="2.1.1.198" evidence="6"/>
<dbReference type="EMBL" id="JAPMOU010000014">
    <property type="protein sequence ID" value="MDE1462780.1"/>
    <property type="molecule type" value="Genomic_DNA"/>
</dbReference>
<evidence type="ECO:0000256" key="6">
    <source>
        <dbReference type="HAMAP-Rule" id="MF_01877"/>
    </source>
</evidence>
<comment type="catalytic activity">
    <reaction evidence="6">
        <text>cytidine(1402) in 16S rRNA + S-adenosyl-L-methionine = 2'-O-methylcytidine(1402) in 16S rRNA + S-adenosyl-L-homocysteine + H(+)</text>
        <dbReference type="Rhea" id="RHEA:42924"/>
        <dbReference type="Rhea" id="RHEA-COMP:10285"/>
        <dbReference type="Rhea" id="RHEA-COMP:10286"/>
        <dbReference type="ChEBI" id="CHEBI:15378"/>
        <dbReference type="ChEBI" id="CHEBI:57856"/>
        <dbReference type="ChEBI" id="CHEBI:59789"/>
        <dbReference type="ChEBI" id="CHEBI:74495"/>
        <dbReference type="ChEBI" id="CHEBI:82748"/>
        <dbReference type="EC" id="2.1.1.198"/>
    </reaction>
</comment>
<reference evidence="9 10" key="1">
    <citation type="submission" date="2022-11" db="EMBL/GenBank/DDBJ databases">
        <title>Spartinivicinus poritis sp. nov., isolated from scleractinian coral Porites lutea.</title>
        <authorList>
            <person name="Zhang G."/>
            <person name="Cai L."/>
            <person name="Wei Q."/>
        </authorList>
    </citation>
    <scope>NUCLEOTIDE SEQUENCE [LARGE SCALE GENOMIC DNA]</scope>
    <source>
        <strain evidence="9 10">A2-2</strain>
    </source>
</reference>